<dbReference type="InterPro" id="IPR029752">
    <property type="entry name" value="D-isomer_DH_CS1"/>
</dbReference>
<reference evidence="12" key="2">
    <citation type="journal article" date="2021" name="Microbiol. Resour. Announc.">
        <title>Complete Genome Sequence of Polycladomyces abyssicola JIR-001T, Isolated from Hemipelagic Sediment in Deep Seawater.</title>
        <authorList>
            <person name="Tsubouchi T."/>
            <person name="Kaneko Y."/>
        </authorList>
    </citation>
    <scope>NUCLEOTIDE SEQUENCE</scope>
    <source>
        <strain evidence="12">JIR-001</strain>
    </source>
</reference>
<comment type="catalytic activity">
    <reaction evidence="2">
        <text>(R)-glycerate + NAD(+) = 3-hydroxypyruvate + NADH + H(+)</text>
        <dbReference type="Rhea" id="RHEA:17905"/>
        <dbReference type="ChEBI" id="CHEBI:15378"/>
        <dbReference type="ChEBI" id="CHEBI:16659"/>
        <dbReference type="ChEBI" id="CHEBI:17180"/>
        <dbReference type="ChEBI" id="CHEBI:57540"/>
        <dbReference type="ChEBI" id="CHEBI:57945"/>
        <dbReference type="EC" id="1.1.1.81"/>
    </reaction>
</comment>
<dbReference type="EC" id="1.1.1.81" evidence="7"/>
<dbReference type="EMBL" id="AP024601">
    <property type="protein sequence ID" value="BCU81579.1"/>
    <property type="molecule type" value="Genomic_DNA"/>
</dbReference>
<evidence type="ECO:0000256" key="8">
    <source>
        <dbReference type="ARBA" id="ARBA00073362"/>
    </source>
</evidence>
<dbReference type="Pfam" id="PF00389">
    <property type="entry name" value="2-Hacid_dh"/>
    <property type="match status" value="1"/>
</dbReference>
<dbReference type="GO" id="GO:0030267">
    <property type="term" value="F:glyoxylate reductase (NADPH) activity"/>
    <property type="evidence" value="ECO:0007669"/>
    <property type="project" value="UniProtKB-EC"/>
</dbReference>
<dbReference type="InterPro" id="IPR006139">
    <property type="entry name" value="D-isomer_2_OHA_DH_cat_dom"/>
</dbReference>
<evidence type="ECO:0000256" key="6">
    <source>
        <dbReference type="ARBA" id="ARBA00066661"/>
    </source>
</evidence>
<evidence type="ECO:0000256" key="1">
    <source>
        <dbReference type="ARBA" id="ARBA00023002"/>
    </source>
</evidence>
<evidence type="ECO:0000256" key="7">
    <source>
        <dbReference type="ARBA" id="ARBA00066674"/>
    </source>
</evidence>
<dbReference type="PROSITE" id="PS00065">
    <property type="entry name" value="D_2_HYDROXYACID_DH_1"/>
    <property type="match status" value="1"/>
</dbReference>
<comment type="similarity">
    <text evidence="5">Belongs to the D-isomer specific 2-hydroxyacid dehydrogenase family. GhrB subfamily.</text>
</comment>
<dbReference type="CDD" id="cd05301">
    <property type="entry name" value="GDH"/>
    <property type="match status" value="1"/>
</dbReference>
<evidence type="ECO:0000259" key="11">
    <source>
        <dbReference type="Pfam" id="PF02826"/>
    </source>
</evidence>
<feature type="domain" description="D-isomer specific 2-hydroxyacid dehydrogenase NAD-binding" evidence="11">
    <location>
        <begin position="110"/>
        <end position="286"/>
    </location>
</feature>
<evidence type="ECO:0000256" key="2">
    <source>
        <dbReference type="ARBA" id="ARBA00051801"/>
    </source>
</evidence>
<evidence type="ECO:0000256" key="3">
    <source>
        <dbReference type="ARBA" id="ARBA00052239"/>
    </source>
</evidence>
<dbReference type="KEGG" id="pabs:JIR001_13620"/>
<dbReference type="PANTHER" id="PTHR10996:SF283">
    <property type="entry name" value="GLYOXYLATE_HYDROXYPYRUVATE REDUCTASE B"/>
    <property type="match status" value="1"/>
</dbReference>
<evidence type="ECO:0000256" key="9">
    <source>
        <dbReference type="RuleBase" id="RU003719"/>
    </source>
</evidence>
<dbReference type="Pfam" id="PF02826">
    <property type="entry name" value="2-Hacid_dh_C"/>
    <property type="match status" value="1"/>
</dbReference>
<evidence type="ECO:0000259" key="10">
    <source>
        <dbReference type="Pfam" id="PF00389"/>
    </source>
</evidence>
<dbReference type="EC" id="1.1.1.79" evidence="6"/>
<dbReference type="InterPro" id="IPR006140">
    <property type="entry name" value="D-isomer_DH_NAD-bd"/>
</dbReference>
<dbReference type="GO" id="GO:0016618">
    <property type="term" value="F:hydroxypyruvate reductase [NAD(P)H] activity"/>
    <property type="evidence" value="ECO:0007669"/>
    <property type="project" value="UniProtKB-EC"/>
</dbReference>
<evidence type="ECO:0000256" key="4">
    <source>
        <dbReference type="ARBA" id="ARBA00052769"/>
    </source>
</evidence>
<keyword evidence="1 9" id="KW-0560">Oxidoreductase</keyword>
<dbReference type="GO" id="GO:0005829">
    <property type="term" value="C:cytosol"/>
    <property type="evidence" value="ECO:0007669"/>
    <property type="project" value="TreeGrafter"/>
</dbReference>
<gene>
    <name evidence="12" type="ORF">JIR001_13620</name>
</gene>
<evidence type="ECO:0000313" key="12">
    <source>
        <dbReference type="EMBL" id="BCU81579.1"/>
    </source>
</evidence>
<dbReference type="AlphaFoldDB" id="A0A8D5UG03"/>
<name>A0A8D5UG03_9BACL</name>
<reference evidence="12" key="1">
    <citation type="journal article" date="2013" name="Int. J. Syst. Evol. Microbiol.">
        <title>Polycladomyces abyssicola gen. nov., sp. nov., a thermophilic filamentous bacterium isolated from hemipelagic sediment.</title>
        <authorList>
            <person name="Tsubouchi T."/>
            <person name="Shimane Y."/>
            <person name="Mori K."/>
            <person name="Usui K."/>
            <person name="Hiraki T."/>
            <person name="Tame A."/>
            <person name="Uematsu K."/>
            <person name="Maruyama T."/>
            <person name="Hatada Y."/>
        </authorList>
    </citation>
    <scope>NUCLEOTIDE SEQUENCE</scope>
    <source>
        <strain evidence="12">JIR-001</strain>
    </source>
</reference>
<dbReference type="Proteomes" id="UP000677436">
    <property type="component" value="Chromosome"/>
</dbReference>
<comment type="catalytic activity">
    <reaction evidence="4">
        <text>glycolate + NADP(+) = glyoxylate + NADPH + H(+)</text>
        <dbReference type="Rhea" id="RHEA:10992"/>
        <dbReference type="ChEBI" id="CHEBI:15378"/>
        <dbReference type="ChEBI" id="CHEBI:29805"/>
        <dbReference type="ChEBI" id="CHEBI:36655"/>
        <dbReference type="ChEBI" id="CHEBI:57783"/>
        <dbReference type="ChEBI" id="CHEBI:58349"/>
        <dbReference type="EC" id="1.1.1.79"/>
    </reaction>
</comment>
<dbReference type="InterPro" id="IPR036291">
    <property type="entry name" value="NAD(P)-bd_dom_sf"/>
</dbReference>
<dbReference type="PANTHER" id="PTHR10996">
    <property type="entry name" value="2-HYDROXYACID DEHYDROGENASE-RELATED"/>
    <property type="match status" value="1"/>
</dbReference>
<feature type="domain" description="D-isomer specific 2-hydroxyacid dehydrogenase catalytic" evidence="10">
    <location>
        <begin position="6"/>
        <end position="318"/>
    </location>
</feature>
<dbReference type="Gene3D" id="3.40.50.720">
    <property type="entry name" value="NAD(P)-binding Rossmann-like Domain"/>
    <property type="match status" value="2"/>
</dbReference>
<dbReference type="InterPro" id="IPR050223">
    <property type="entry name" value="D-isomer_2-hydroxyacid_DH"/>
</dbReference>
<dbReference type="SUPFAM" id="SSF52283">
    <property type="entry name" value="Formate/glycerate dehydrogenase catalytic domain-like"/>
    <property type="match status" value="1"/>
</dbReference>
<sequence>MRKFSVVVTEKMLPSISDKLQERCHVREWDRTDPIPRELLLKWLADAEGLFCSGDVQVDDELLSCAPKLRVIVKSAVGYDNIDIEACTRRGIPVGYTPGVLVEATADLTFGLLLTVARRLHEGWDRVRAGKWENNTEIPFGIDLYGKKLGIVGMGQIGAAVAKRAQASGMIVLYTNRRRRRDEEKIQATYVKLDKLLEESDFVVVLTPLTKETRGMFGAEQFSKMKRTAYFINAAPGAIVDTDSLVQALKDGQIAYAALDVTDPEPLPPDHPLLTLPNVFITPHMGSATIETRNRMALLAVDNLLAGLEGKRLPTCVNESVNYSSETD</sequence>
<evidence type="ECO:0000256" key="5">
    <source>
        <dbReference type="ARBA" id="ARBA00061278"/>
    </source>
</evidence>
<dbReference type="GO" id="GO:0051287">
    <property type="term" value="F:NAD binding"/>
    <property type="evidence" value="ECO:0007669"/>
    <property type="project" value="InterPro"/>
</dbReference>
<dbReference type="SUPFAM" id="SSF51735">
    <property type="entry name" value="NAD(P)-binding Rossmann-fold domains"/>
    <property type="match status" value="1"/>
</dbReference>
<dbReference type="FunFam" id="3.40.50.720:FF:000026">
    <property type="entry name" value="Glyoxylate/hydroxypyruvate reductase B"/>
    <property type="match status" value="1"/>
</dbReference>
<proteinExistence type="inferred from homology"/>
<dbReference type="RefSeq" id="WP_212774788.1">
    <property type="nucleotide sequence ID" value="NZ_AP024601.1"/>
</dbReference>
<protein>
    <recommendedName>
        <fullName evidence="8">Glyoxylate/hydroxypyruvate reductase B</fullName>
        <ecNumber evidence="6">1.1.1.79</ecNumber>
        <ecNumber evidence="7">1.1.1.81</ecNumber>
    </recommendedName>
</protein>
<comment type="catalytic activity">
    <reaction evidence="3">
        <text>(R)-glycerate + NADP(+) = 3-hydroxypyruvate + NADPH + H(+)</text>
        <dbReference type="Rhea" id="RHEA:18657"/>
        <dbReference type="ChEBI" id="CHEBI:15378"/>
        <dbReference type="ChEBI" id="CHEBI:16659"/>
        <dbReference type="ChEBI" id="CHEBI:17180"/>
        <dbReference type="ChEBI" id="CHEBI:57783"/>
        <dbReference type="ChEBI" id="CHEBI:58349"/>
        <dbReference type="EC" id="1.1.1.81"/>
    </reaction>
</comment>
<keyword evidence="13" id="KW-1185">Reference proteome</keyword>
<accession>A0A8D5UG03</accession>
<organism evidence="12 13">
    <name type="scientific">Polycladomyces abyssicola</name>
    <dbReference type="NCBI Taxonomy" id="1125966"/>
    <lineage>
        <taxon>Bacteria</taxon>
        <taxon>Bacillati</taxon>
        <taxon>Bacillota</taxon>
        <taxon>Bacilli</taxon>
        <taxon>Bacillales</taxon>
        <taxon>Thermoactinomycetaceae</taxon>
        <taxon>Polycladomyces</taxon>
    </lineage>
</organism>
<evidence type="ECO:0000313" key="13">
    <source>
        <dbReference type="Proteomes" id="UP000677436"/>
    </source>
</evidence>